<dbReference type="GO" id="GO:0016324">
    <property type="term" value="C:apical plasma membrane"/>
    <property type="evidence" value="ECO:0007669"/>
    <property type="project" value="UniProtKB-SubCell"/>
</dbReference>
<accession>A0A8C2I565</accession>
<dbReference type="Proteomes" id="UP000694701">
    <property type="component" value="Unplaced"/>
</dbReference>
<dbReference type="FunFam" id="1.20.1560.10:FF:000051">
    <property type="entry name" value="ATP-binding cassette subfamily B member 11"/>
    <property type="match status" value="1"/>
</dbReference>
<dbReference type="GO" id="GO:0016887">
    <property type="term" value="F:ATP hydrolysis activity"/>
    <property type="evidence" value="ECO:0007669"/>
    <property type="project" value="InterPro"/>
</dbReference>
<evidence type="ECO:0000313" key="32">
    <source>
        <dbReference type="Proteomes" id="UP000694701"/>
    </source>
</evidence>
<evidence type="ECO:0000256" key="13">
    <source>
        <dbReference type="ARBA" id="ARBA00022967"/>
    </source>
</evidence>
<feature type="transmembrane region" description="Helical" evidence="28">
    <location>
        <begin position="673"/>
        <end position="698"/>
    </location>
</feature>
<evidence type="ECO:0000256" key="11">
    <source>
        <dbReference type="ARBA" id="ARBA00022840"/>
    </source>
</evidence>
<evidence type="ECO:0000256" key="2">
    <source>
        <dbReference type="ARBA" id="ARBA00004424"/>
    </source>
</evidence>
<proteinExistence type="inferred from homology"/>
<dbReference type="CDD" id="cd18577">
    <property type="entry name" value="ABC_6TM_Pgp_ABCB1_D1_like"/>
    <property type="match status" value="1"/>
</dbReference>
<comment type="catalytic activity">
    <reaction evidence="18">
        <text>taurocholate(in) + ATP + H2O = taurocholate(out) + ADP + phosphate + H(+)</text>
        <dbReference type="Rhea" id="RHEA:50052"/>
        <dbReference type="ChEBI" id="CHEBI:15377"/>
        <dbReference type="ChEBI" id="CHEBI:15378"/>
        <dbReference type="ChEBI" id="CHEBI:30616"/>
        <dbReference type="ChEBI" id="CHEBI:36257"/>
        <dbReference type="ChEBI" id="CHEBI:43474"/>
        <dbReference type="ChEBI" id="CHEBI:456216"/>
    </reaction>
    <physiologicalReaction direction="left-to-right" evidence="18">
        <dbReference type="Rhea" id="RHEA:50053"/>
    </physiologicalReaction>
</comment>
<dbReference type="Gene3D" id="3.40.50.300">
    <property type="entry name" value="P-loop containing nucleotide triphosphate hydrolases"/>
    <property type="match status" value="2"/>
</dbReference>
<feature type="transmembrane region" description="Helical" evidence="28">
    <location>
        <begin position="754"/>
        <end position="774"/>
    </location>
</feature>
<dbReference type="FunFam" id="1.20.1560.10:FF:000046">
    <property type="entry name" value="ATP-binding cassette subfamily B member 11"/>
    <property type="match status" value="1"/>
</dbReference>
<feature type="transmembrane region" description="Helical" evidence="28">
    <location>
        <begin position="780"/>
        <end position="801"/>
    </location>
</feature>
<comment type="catalytic activity">
    <reaction evidence="19">
        <text>glycocholate(in) + ATP + H2O = glycocholate(out) + ADP + phosphate + H(+)</text>
        <dbReference type="Rhea" id="RHEA:50056"/>
        <dbReference type="ChEBI" id="CHEBI:15377"/>
        <dbReference type="ChEBI" id="CHEBI:15378"/>
        <dbReference type="ChEBI" id="CHEBI:29746"/>
        <dbReference type="ChEBI" id="CHEBI:30616"/>
        <dbReference type="ChEBI" id="CHEBI:43474"/>
        <dbReference type="ChEBI" id="CHEBI:456216"/>
    </reaction>
    <physiologicalReaction direction="left-to-right" evidence="19">
        <dbReference type="Rhea" id="RHEA:50057"/>
    </physiologicalReaction>
</comment>
<evidence type="ECO:0000256" key="12">
    <source>
        <dbReference type="ARBA" id="ARBA00022843"/>
    </source>
</evidence>
<evidence type="ECO:0000256" key="5">
    <source>
        <dbReference type="ARBA" id="ARBA00022475"/>
    </source>
</evidence>
<comment type="function">
    <text evidence="26">Catalyzes the transport of the major hydrophobic bile salts, such as taurine and glycine-conjugated cholic acid across the canalicular membrane of hepatocytes in an ATP-dependent manner, therefore participates in hepatic bile acid homeostasis and consequently to lipid homeostasis through regulation of biliary lipid secretion in a bile salts dependent manner. Transports taurine-conjugated bile salts more rapidly than glycine-conjugated bile salts. Also transports non-bile acid compounds, such as pravastatin and fexofenadine in an ATP-dependent manner and may be involved in their biliary excretion.</text>
</comment>
<comment type="catalytic activity">
    <reaction evidence="24">
        <text>tauroursodeoxycholate(in) + ATP + H2O = tauroursodeoxycholate(out) + ADP + phosphate + H(+)</text>
        <dbReference type="Rhea" id="RHEA:50072"/>
        <dbReference type="ChEBI" id="CHEBI:15377"/>
        <dbReference type="ChEBI" id="CHEBI:15378"/>
        <dbReference type="ChEBI" id="CHEBI:30616"/>
        <dbReference type="ChEBI" id="CHEBI:43474"/>
        <dbReference type="ChEBI" id="CHEBI:132028"/>
        <dbReference type="ChEBI" id="CHEBI:456216"/>
    </reaction>
    <physiologicalReaction direction="left-to-right" evidence="24">
        <dbReference type="Rhea" id="RHEA:50073"/>
    </physiologicalReaction>
</comment>
<keyword evidence="11" id="KW-0067">ATP-binding</keyword>
<keyword evidence="5" id="KW-1003">Cell membrane</keyword>
<evidence type="ECO:0000256" key="14">
    <source>
        <dbReference type="ARBA" id="ARBA00022989"/>
    </source>
</evidence>
<keyword evidence="6" id="KW-0597">Phosphoprotein</keyword>
<dbReference type="FunFam" id="3.40.50.300:FF:000479">
    <property type="entry name" value="Multidrug resistance protein 1A"/>
    <property type="match status" value="2"/>
</dbReference>
<evidence type="ECO:0000256" key="21">
    <source>
        <dbReference type="ARBA" id="ARBA00048306"/>
    </source>
</evidence>
<evidence type="ECO:0000256" key="9">
    <source>
        <dbReference type="ARBA" id="ARBA00022741"/>
    </source>
</evidence>
<dbReference type="FunFam" id="1.20.1560.10:FF:000018">
    <property type="entry name" value="ATP-binding cassette subfamily B member 11"/>
    <property type="match status" value="1"/>
</dbReference>
<feature type="transmembrane region" description="Helical" evidence="28">
    <location>
        <begin position="310"/>
        <end position="329"/>
    </location>
</feature>
<feature type="domain" description="ABC transmembrane type-1" evidence="30">
    <location>
        <begin position="39"/>
        <end position="341"/>
    </location>
</feature>
<dbReference type="GO" id="GO:0015125">
    <property type="term" value="F:bile acid transmembrane transporter activity"/>
    <property type="evidence" value="ECO:0007669"/>
    <property type="project" value="UniProtKB-ARBA"/>
</dbReference>
<keyword evidence="14 28" id="KW-1133">Transmembrane helix</keyword>
<dbReference type="AlphaFoldDB" id="A0A8C2I565"/>
<dbReference type="InterPro" id="IPR027417">
    <property type="entry name" value="P-loop_NTPase"/>
</dbReference>
<comment type="catalytic activity">
    <reaction evidence="22">
        <text>cholate(in) + ATP + H2O = cholate(out) + ADP + phosphate + H(+)</text>
        <dbReference type="Rhea" id="RHEA:50048"/>
        <dbReference type="ChEBI" id="CHEBI:15377"/>
        <dbReference type="ChEBI" id="CHEBI:15378"/>
        <dbReference type="ChEBI" id="CHEBI:29747"/>
        <dbReference type="ChEBI" id="CHEBI:30616"/>
        <dbReference type="ChEBI" id="CHEBI:43474"/>
        <dbReference type="ChEBI" id="CHEBI:456216"/>
    </reaction>
    <physiologicalReaction direction="left-to-right" evidence="22">
        <dbReference type="Rhea" id="RHEA:50049"/>
    </physiologicalReaction>
</comment>
<dbReference type="PANTHER" id="PTHR43394:SF23">
    <property type="entry name" value="ATP-BINDING CASSETTE SUBFAMILY B MEMBER 11, GENE 2"/>
    <property type="match status" value="1"/>
</dbReference>
<keyword evidence="4" id="KW-0813">Transport</keyword>
<evidence type="ECO:0000256" key="22">
    <source>
        <dbReference type="ARBA" id="ARBA00048732"/>
    </source>
</evidence>
<keyword evidence="15 28" id="KW-0472">Membrane</keyword>
<feature type="domain" description="ABC transporter" evidence="29">
    <location>
        <begin position="956"/>
        <end position="1194"/>
    </location>
</feature>
<protein>
    <recommendedName>
        <fullName evidence="17">Bile salt export pump</fullName>
    </recommendedName>
</protein>
<evidence type="ECO:0000256" key="24">
    <source>
        <dbReference type="ARBA" id="ARBA00049271"/>
    </source>
</evidence>
<evidence type="ECO:0000256" key="19">
    <source>
        <dbReference type="ARBA" id="ARBA00047763"/>
    </source>
</evidence>
<dbReference type="GO" id="GO:0005743">
    <property type="term" value="C:mitochondrial inner membrane"/>
    <property type="evidence" value="ECO:0007669"/>
    <property type="project" value="TreeGrafter"/>
</dbReference>
<dbReference type="PROSITE" id="PS00211">
    <property type="entry name" value="ABC_TRANSPORTER_1"/>
    <property type="match status" value="1"/>
</dbReference>
<evidence type="ECO:0000256" key="16">
    <source>
        <dbReference type="ARBA" id="ARBA00023180"/>
    </source>
</evidence>
<keyword evidence="13" id="KW-1278">Translocase</keyword>
<evidence type="ECO:0000259" key="29">
    <source>
        <dbReference type="PROSITE" id="PS50893"/>
    </source>
</evidence>
<dbReference type="Ensembl" id="ENSCCRT00020081971.1">
    <property type="protein sequence ID" value="ENSCCRP00020074717.1"/>
    <property type="gene ID" value="ENSCCRG00020021406.1"/>
</dbReference>
<evidence type="ECO:0000256" key="27">
    <source>
        <dbReference type="ARBA" id="ARBA00049709"/>
    </source>
</evidence>
<dbReference type="InterPro" id="IPR039421">
    <property type="entry name" value="Type_1_exporter"/>
</dbReference>
<comment type="catalytic activity">
    <reaction evidence="20">
        <text>pravastatin(in) + ATP + H2O = pravastatin(out) + ADP + phosphate + H(+)</text>
        <dbReference type="Rhea" id="RHEA:63908"/>
        <dbReference type="ChEBI" id="CHEBI:15377"/>
        <dbReference type="ChEBI" id="CHEBI:15378"/>
        <dbReference type="ChEBI" id="CHEBI:30616"/>
        <dbReference type="ChEBI" id="CHEBI:43474"/>
        <dbReference type="ChEBI" id="CHEBI:63660"/>
        <dbReference type="ChEBI" id="CHEBI:456216"/>
    </reaction>
    <physiologicalReaction direction="left-to-right" evidence="20">
        <dbReference type="Rhea" id="RHEA:63909"/>
    </physiologicalReaction>
</comment>
<dbReference type="InterPro" id="IPR036640">
    <property type="entry name" value="ABC1_TM_sf"/>
</dbReference>
<evidence type="ECO:0000256" key="17">
    <source>
        <dbReference type="ARBA" id="ARBA00023630"/>
    </source>
</evidence>
<feature type="transmembrane region" description="Helical" evidence="28">
    <location>
        <begin position="35"/>
        <end position="59"/>
    </location>
</feature>
<dbReference type="SMART" id="SM00382">
    <property type="entry name" value="AAA"/>
    <property type="match status" value="2"/>
</dbReference>
<dbReference type="Pfam" id="PF00664">
    <property type="entry name" value="ABC_membrane"/>
    <property type="match status" value="2"/>
</dbReference>
<reference evidence="31" key="1">
    <citation type="submission" date="2025-08" db="UniProtKB">
        <authorList>
            <consortium name="Ensembl"/>
        </authorList>
    </citation>
    <scope>IDENTIFICATION</scope>
</reference>
<keyword evidence="12" id="KW-0832">Ubl conjugation</keyword>
<evidence type="ECO:0000256" key="10">
    <source>
        <dbReference type="ARBA" id="ARBA00022753"/>
    </source>
</evidence>
<evidence type="ECO:0000256" key="23">
    <source>
        <dbReference type="ARBA" id="ARBA00049216"/>
    </source>
</evidence>
<feature type="transmembrane region" description="Helical" evidence="28">
    <location>
        <begin position="179"/>
        <end position="197"/>
    </location>
</feature>
<dbReference type="PANTHER" id="PTHR43394">
    <property type="entry name" value="ATP-DEPENDENT PERMEASE MDL1, MITOCHONDRIAL"/>
    <property type="match status" value="1"/>
</dbReference>
<dbReference type="PROSITE" id="PS50893">
    <property type="entry name" value="ABC_TRANSPORTER_2"/>
    <property type="match status" value="2"/>
</dbReference>
<evidence type="ECO:0000256" key="7">
    <source>
        <dbReference type="ARBA" id="ARBA00022692"/>
    </source>
</evidence>
<dbReference type="GO" id="GO:0005524">
    <property type="term" value="F:ATP binding"/>
    <property type="evidence" value="ECO:0007669"/>
    <property type="project" value="UniProtKB-KW"/>
</dbReference>
<keyword evidence="10" id="KW-0967">Endosome</keyword>
<comment type="subcellular location">
    <subcellularLocation>
        <location evidence="2">Apical cell membrane</location>
        <topology evidence="2">Multi-pass membrane protein</topology>
    </subcellularLocation>
    <subcellularLocation>
        <location evidence="1">Recycling endosome membrane</location>
        <topology evidence="1">Multi-pass membrane protein</topology>
    </subcellularLocation>
</comment>
<feature type="transmembrane region" description="Helical" evidence="28">
    <location>
        <begin position="203"/>
        <end position="222"/>
    </location>
</feature>
<dbReference type="CDD" id="cd18578">
    <property type="entry name" value="ABC_6TM_Pgp_ABCB1_D2_like"/>
    <property type="match status" value="1"/>
</dbReference>
<feature type="domain" description="ABC transporter" evidence="29">
    <location>
        <begin position="361"/>
        <end position="605"/>
    </location>
</feature>
<keyword evidence="16" id="KW-0325">Glycoprotein</keyword>
<dbReference type="GO" id="GO:0015421">
    <property type="term" value="F:ABC-type oligopeptide transporter activity"/>
    <property type="evidence" value="ECO:0007669"/>
    <property type="project" value="TreeGrafter"/>
</dbReference>
<dbReference type="SUPFAM" id="SSF52540">
    <property type="entry name" value="P-loop containing nucleoside triphosphate hydrolases"/>
    <property type="match status" value="2"/>
</dbReference>
<comment type="subunit">
    <text evidence="27">Interacts with HAX1. Interacts with the adapter protein complex 2 (AP-2) throught AP2A2 or AP2A1; this interaction regulates cell membrane expression of ABCB11 through its internalization in a clathrin-dependent manner and its subsequent degradation.</text>
</comment>
<dbReference type="CDD" id="cd03249">
    <property type="entry name" value="ABC_MTABC3_MDL1_MDL2"/>
    <property type="match status" value="2"/>
</dbReference>
<keyword evidence="8" id="KW-0677">Repeat</keyword>
<feature type="domain" description="ABC transmembrane type-1" evidence="30">
    <location>
        <begin position="642"/>
        <end position="921"/>
    </location>
</feature>
<dbReference type="PROSITE" id="PS50929">
    <property type="entry name" value="ABC_TM1F"/>
    <property type="match status" value="2"/>
</dbReference>
<evidence type="ECO:0000256" key="25">
    <source>
        <dbReference type="ARBA" id="ARBA00049525"/>
    </source>
</evidence>
<dbReference type="GO" id="GO:0015722">
    <property type="term" value="P:canalicular bile acid transport"/>
    <property type="evidence" value="ECO:0007669"/>
    <property type="project" value="UniProtKB-ARBA"/>
</dbReference>
<feature type="transmembrane region" description="Helical" evidence="28">
    <location>
        <begin position="276"/>
        <end position="298"/>
    </location>
</feature>
<dbReference type="GO" id="GO:0055038">
    <property type="term" value="C:recycling endosome membrane"/>
    <property type="evidence" value="ECO:0007669"/>
    <property type="project" value="UniProtKB-SubCell"/>
</dbReference>
<dbReference type="Pfam" id="PF00005">
    <property type="entry name" value="ABC_tran"/>
    <property type="match status" value="2"/>
</dbReference>
<evidence type="ECO:0000256" key="28">
    <source>
        <dbReference type="SAM" id="Phobius"/>
    </source>
</evidence>
<organism evidence="31 32">
    <name type="scientific">Cyprinus carpio</name>
    <name type="common">Common carp</name>
    <dbReference type="NCBI Taxonomy" id="7962"/>
    <lineage>
        <taxon>Eukaryota</taxon>
        <taxon>Metazoa</taxon>
        <taxon>Chordata</taxon>
        <taxon>Craniata</taxon>
        <taxon>Vertebrata</taxon>
        <taxon>Euteleostomi</taxon>
        <taxon>Actinopterygii</taxon>
        <taxon>Neopterygii</taxon>
        <taxon>Teleostei</taxon>
        <taxon>Ostariophysi</taxon>
        <taxon>Cypriniformes</taxon>
        <taxon>Cyprinidae</taxon>
        <taxon>Cyprininae</taxon>
        <taxon>Cyprinus</taxon>
    </lineage>
</organism>
<evidence type="ECO:0000313" key="31">
    <source>
        <dbReference type="Ensembl" id="ENSCCRP00020074717.1"/>
    </source>
</evidence>
<evidence type="ECO:0000256" key="8">
    <source>
        <dbReference type="ARBA" id="ARBA00022737"/>
    </source>
</evidence>
<dbReference type="InterPro" id="IPR011527">
    <property type="entry name" value="ABC1_TM_dom"/>
</dbReference>
<evidence type="ECO:0000256" key="4">
    <source>
        <dbReference type="ARBA" id="ARBA00022448"/>
    </source>
</evidence>
<dbReference type="Gene3D" id="1.20.1560.10">
    <property type="entry name" value="ABC transporter type 1, transmembrane domain"/>
    <property type="match status" value="2"/>
</dbReference>
<dbReference type="InterPro" id="IPR017871">
    <property type="entry name" value="ABC_transporter-like_CS"/>
</dbReference>
<keyword evidence="7 28" id="KW-0812">Transmembrane</keyword>
<evidence type="ECO:0000256" key="6">
    <source>
        <dbReference type="ARBA" id="ARBA00022553"/>
    </source>
</evidence>
<evidence type="ECO:0000256" key="3">
    <source>
        <dbReference type="ARBA" id="ARBA00007577"/>
    </source>
</evidence>
<feature type="transmembrane region" description="Helical" evidence="28">
    <location>
        <begin position="104"/>
        <end position="130"/>
    </location>
</feature>
<comment type="similarity">
    <text evidence="3">Belongs to the ABC transporter superfamily. ABCB family. Multidrug resistance exporter (TC 3.A.1.201) subfamily.</text>
</comment>
<evidence type="ECO:0000259" key="30">
    <source>
        <dbReference type="PROSITE" id="PS50929"/>
    </source>
</evidence>
<dbReference type="InterPro" id="IPR003439">
    <property type="entry name" value="ABC_transporter-like_ATP-bd"/>
</dbReference>
<sequence>MASGKDQTSKNGKKEEPAIRVGFFQLFRFASCREICMMIFGSICAMIHGSAQPLMLLVFGMLTDTFIEYDIELNENLTEEENLALNMTKSCGLLDIEYEMTNFAYYYVGIGAGVFILGYLQISLWITAAARQIQIIRKMYFRKVMRMEIGWFDCTSVGELNTRMSDDINMINDAIADQVGIFIQRFTTFVCGFLMGFARGWKLTLVIISVSPLIGVGFVAKLTGLELQAYAKAGAVADEVLSSVRTVAAFGGEKKEVQRYDRNLISAQRWGIRKGLIMGFFTGYLWFIIFLCYALAFWYGSSLVVDTQEYSPGTLLQVFFGVLIAALNLGQASPCLEAFASGRGAATIIFETIDRLKFTPVQSHHLVQMALCSCFKCTLFTSFPQILDQLNLQVKSGETTAFVGPSGAGKSTAIQLIQRFYDPKEGMVTLDGHDIRGLNIQWLRSLIGIVEQEPVLFATSIAENIRYGRPGVSNDDIITAAKEANAYNFIMDLPQKFDTLVGEGGGQMSGGQKQRIAIARALVRNPRILLLDMATSALDNESEAVVQDALDKVRMGRTTISIAHRLSTIKNADVIVGFEHGRAVERGKHDELLDRKGVYFTLVTLQSQGDKALNQKAQQEEVEPAPVARILKYNAPEWPYMLFGSFGAAVNGGVNPVYSLLFSQILAVRFLEINGICLFFVVVGLVSFFTQMLQGYAFSKSGELLTRRLRRLGFHAMLGQEIGWFDDHRNSPGALTTRLATDASQVQGATGSQIGMIVNSLTNIGVAIIISFYFSWKLTLVILCFLPFLALSGGFQAKMLTGFAKQDKDAMEAAGQISGEALNNIRTIAGLGKERNFVEMFEVQLEAPYQAALKKANVYGACYGFAQCVVFMANSASYRFGGYLVYREGLHFSFVFRVISAIVTSGTALGRASSYTPDYAKAKISAARFFQLLDRIPKISVYSNEGDKWDNFKGDIEFIDCKFTYPSRPDIQVLNGLSVSVRPGQTLAFVGSSGCGKSTSVQLLERFYDPNNGRVLIDGRESTRVNVAFLRSKIGIVSQEPILFDCSIAENIRYGDNQRELSMDDVIAAAKKAQLHDFVMSLPEKYDTNVGSQGSQLSRGQKQRIAIARAIIRDPKILLLDEATSALDTESEKTVQEALDKAREGRTCIVIAHRLSTIQNSDIIAVMSRGYVIEKGTHGYLMGLKGAYYKLVTTGAPIS</sequence>
<evidence type="ECO:0000256" key="20">
    <source>
        <dbReference type="ARBA" id="ARBA00047914"/>
    </source>
</evidence>
<evidence type="ECO:0000256" key="1">
    <source>
        <dbReference type="ARBA" id="ARBA00004195"/>
    </source>
</evidence>
<dbReference type="GO" id="GO:0090374">
    <property type="term" value="P:oligopeptide export from mitochondrion"/>
    <property type="evidence" value="ECO:0007669"/>
    <property type="project" value="TreeGrafter"/>
</dbReference>
<name>A0A8C2I565_CYPCA</name>
<comment type="catalytic activity">
    <reaction evidence="23">
        <text>glycochenodeoxycholate(in) + ATP + H2O = glycochenodeoxycholate(out) + ADP + phosphate + H(+)</text>
        <dbReference type="Rhea" id="RHEA:50060"/>
        <dbReference type="ChEBI" id="CHEBI:15377"/>
        <dbReference type="ChEBI" id="CHEBI:15378"/>
        <dbReference type="ChEBI" id="CHEBI:30616"/>
        <dbReference type="ChEBI" id="CHEBI:36252"/>
        <dbReference type="ChEBI" id="CHEBI:43474"/>
        <dbReference type="ChEBI" id="CHEBI:456216"/>
    </reaction>
    <physiologicalReaction direction="left-to-right" evidence="23">
        <dbReference type="Rhea" id="RHEA:50061"/>
    </physiologicalReaction>
</comment>
<evidence type="ECO:0000256" key="15">
    <source>
        <dbReference type="ARBA" id="ARBA00023136"/>
    </source>
</evidence>
<comment type="catalytic activity">
    <reaction evidence="25">
        <text>taurochenodeoxycholate(in) + ATP + H2O = taurochenodeoxycholate(out) + ADP + phosphate + H(+)</text>
        <dbReference type="Rhea" id="RHEA:50064"/>
        <dbReference type="ChEBI" id="CHEBI:9407"/>
        <dbReference type="ChEBI" id="CHEBI:15377"/>
        <dbReference type="ChEBI" id="CHEBI:15378"/>
        <dbReference type="ChEBI" id="CHEBI:30616"/>
        <dbReference type="ChEBI" id="CHEBI:43474"/>
        <dbReference type="ChEBI" id="CHEBI:456216"/>
    </reaction>
    <physiologicalReaction direction="left-to-right" evidence="25">
        <dbReference type="Rhea" id="RHEA:50065"/>
    </physiologicalReaction>
</comment>
<dbReference type="SUPFAM" id="SSF90123">
    <property type="entry name" value="ABC transporter transmembrane region"/>
    <property type="match status" value="2"/>
</dbReference>
<evidence type="ECO:0000256" key="18">
    <source>
        <dbReference type="ARBA" id="ARBA00047495"/>
    </source>
</evidence>
<dbReference type="InterPro" id="IPR003593">
    <property type="entry name" value="AAA+_ATPase"/>
</dbReference>
<evidence type="ECO:0000256" key="26">
    <source>
        <dbReference type="ARBA" id="ARBA00049631"/>
    </source>
</evidence>
<comment type="catalytic activity">
    <reaction evidence="21">
        <text>glycoursodeoxycholate(in) + ATP + H2O = glycoursodeoxycholate(out) + ADP + phosphate + H(+)</text>
        <dbReference type="Rhea" id="RHEA:50068"/>
        <dbReference type="ChEBI" id="CHEBI:15377"/>
        <dbReference type="ChEBI" id="CHEBI:15378"/>
        <dbReference type="ChEBI" id="CHEBI:30616"/>
        <dbReference type="ChEBI" id="CHEBI:43474"/>
        <dbReference type="ChEBI" id="CHEBI:132030"/>
        <dbReference type="ChEBI" id="CHEBI:456216"/>
    </reaction>
    <physiologicalReaction direction="left-to-right" evidence="21">
        <dbReference type="Rhea" id="RHEA:50069"/>
    </physiologicalReaction>
</comment>
<keyword evidence="9" id="KW-0547">Nucleotide-binding</keyword>